<feature type="domain" description="CBS" evidence="4">
    <location>
        <begin position="101"/>
        <end position="158"/>
    </location>
</feature>
<dbReference type="EMBL" id="JBHTAJ010000007">
    <property type="protein sequence ID" value="MFC7178991.1"/>
    <property type="molecule type" value="Genomic_DNA"/>
</dbReference>
<gene>
    <name evidence="5" type="ORF">ACFQMG_05360</name>
</gene>
<keyword evidence="6" id="KW-1185">Reference proteome</keyword>
<dbReference type="InterPro" id="IPR000644">
    <property type="entry name" value="CBS_dom"/>
</dbReference>
<dbReference type="SMART" id="SM00116">
    <property type="entry name" value="CBS"/>
    <property type="match status" value="2"/>
</dbReference>
<sequence length="236" mass="24477">MDHSILDGTSATTFARPRSPRPLRHTQVRTCMTRPAVAVTPDTGFAAVVTALTASGRGILPVVRPDGTVAGVIAASDVLAAYAATQAGRSTDVGILAHDLMTAPAVTVADSTGIGEAVALVSERGLHHLPVVDRDGRLVGLLTLHDLLDALREHDEAIRTLALTLALTPGSGVAPGSLHVHCERGRVTLTGRTRTRGDAASLCLQVARIEGLAGVTDRLTWDVDNDTDAADGRADP</sequence>
<evidence type="ECO:0000256" key="3">
    <source>
        <dbReference type="SAM" id="MobiDB-lite"/>
    </source>
</evidence>
<evidence type="ECO:0000256" key="1">
    <source>
        <dbReference type="ARBA" id="ARBA00023122"/>
    </source>
</evidence>
<evidence type="ECO:0000313" key="5">
    <source>
        <dbReference type="EMBL" id="MFC7178991.1"/>
    </source>
</evidence>
<protein>
    <submittedName>
        <fullName evidence="5">HPP family protein</fullName>
    </submittedName>
</protein>
<accession>A0ABW2FSV8</accession>
<dbReference type="Proteomes" id="UP001596435">
    <property type="component" value="Unassembled WGS sequence"/>
</dbReference>
<keyword evidence="1 2" id="KW-0129">CBS domain</keyword>
<evidence type="ECO:0000259" key="4">
    <source>
        <dbReference type="PROSITE" id="PS51371"/>
    </source>
</evidence>
<dbReference type="InterPro" id="IPR046342">
    <property type="entry name" value="CBS_dom_sf"/>
</dbReference>
<evidence type="ECO:0000256" key="2">
    <source>
        <dbReference type="PROSITE-ProRule" id="PRU00703"/>
    </source>
</evidence>
<dbReference type="PROSITE" id="PS51371">
    <property type="entry name" value="CBS"/>
    <property type="match status" value="2"/>
</dbReference>
<dbReference type="PANTHER" id="PTHR43080">
    <property type="entry name" value="CBS DOMAIN-CONTAINING PROTEIN CBSX3, MITOCHONDRIAL"/>
    <property type="match status" value="1"/>
</dbReference>
<name>A0ABW2FSV8_9ACTN</name>
<comment type="caution">
    <text evidence="5">The sequence shown here is derived from an EMBL/GenBank/DDBJ whole genome shotgun (WGS) entry which is preliminary data.</text>
</comment>
<dbReference type="SUPFAM" id="SSF54631">
    <property type="entry name" value="CBS-domain pair"/>
    <property type="match status" value="1"/>
</dbReference>
<dbReference type="InterPro" id="IPR051257">
    <property type="entry name" value="Diverse_CBS-Domain"/>
</dbReference>
<reference evidence="6" key="1">
    <citation type="journal article" date="2019" name="Int. J. Syst. Evol. Microbiol.">
        <title>The Global Catalogue of Microorganisms (GCM) 10K type strain sequencing project: providing services to taxonomists for standard genome sequencing and annotation.</title>
        <authorList>
            <consortium name="The Broad Institute Genomics Platform"/>
            <consortium name="The Broad Institute Genome Sequencing Center for Infectious Disease"/>
            <person name="Wu L."/>
            <person name="Ma J."/>
        </authorList>
    </citation>
    <scope>NUCLEOTIDE SEQUENCE [LARGE SCALE GENOMIC DNA]</scope>
    <source>
        <strain evidence="6">CGMCC 1.12859</strain>
    </source>
</reference>
<dbReference type="PANTHER" id="PTHR43080:SF29">
    <property type="entry name" value="OS02G0818000 PROTEIN"/>
    <property type="match status" value="1"/>
</dbReference>
<proteinExistence type="predicted"/>
<dbReference type="RefSeq" id="WP_345704863.1">
    <property type="nucleotide sequence ID" value="NZ_BAABKV010000001.1"/>
</dbReference>
<organism evidence="5 6">
    <name type="scientific">Kitasatospora paranensis</name>
    <dbReference type="NCBI Taxonomy" id="258053"/>
    <lineage>
        <taxon>Bacteria</taxon>
        <taxon>Bacillati</taxon>
        <taxon>Actinomycetota</taxon>
        <taxon>Actinomycetes</taxon>
        <taxon>Kitasatosporales</taxon>
        <taxon>Streptomycetaceae</taxon>
        <taxon>Kitasatospora</taxon>
    </lineage>
</organism>
<evidence type="ECO:0000313" key="6">
    <source>
        <dbReference type="Proteomes" id="UP001596435"/>
    </source>
</evidence>
<feature type="domain" description="CBS" evidence="4">
    <location>
        <begin position="32"/>
        <end position="91"/>
    </location>
</feature>
<dbReference type="Gene3D" id="3.10.580.10">
    <property type="entry name" value="CBS-domain"/>
    <property type="match status" value="1"/>
</dbReference>
<feature type="region of interest" description="Disordered" evidence="3">
    <location>
        <begin position="1"/>
        <end position="20"/>
    </location>
</feature>
<dbReference type="Pfam" id="PF00571">
    <property type="entry name" value="CBS"/>
    <property type="match status" value="2"/>
</dbReference>